<dbReference type="AlphaFoldDB" id="A0A398BIB9"/>
<evidence type="ECO:0000256" key="4">
    <source>
        <dbReference type="ARBA" id="ARBA00022692"/>
    </source>
</evidence>
<reference evidence="9 10" key="1">
    <citation type="submission" date="2018-08" db="EMBL/GenBank/DDBJ databases">
        <title>Bacillus jemisoniae sp. nov., Bacillus chryseoplanitiae sp. nov., Bacillus resnikiae sp. nov., and Bacillus frankliniae sp. nov., isolated from Viking spacecraft and associated surfaces.</title>
        <authorList>
            <person name="Seuylemezian A."/>
            <person name="Vaishampayan P."/>
        </authorList>
    </citation>
    <scope>NUCLEOTIDE SEQUENCE [LARGE SCALE GENOMIC DNA]</scope>
    <source>
        <strain evidence="9 10">MA001</strain>
    </source>
</reference>
<dbReference type="RefSeq" id="WP_119115492.1">
    <property type="nucleotide sequence ID" value="NZ_QWVS01000002.1"/>
</dbReference>
<feature type="transmembrane region" description="Helical" evidence="7">
    <location>
        <begin position="130"/>
        <end position="152"/>
    </location>
</feature>
<comment type="caution">
    <text evidence="9">The sequence shown here is derived from an EMBL/GenBank/DDBJ whole genome shotgun (WGS) entry which is preliminary data.</text>
</comment>
<dbReference type="InterPro" id="IPR018920">
    <property type="entry name" value="EssA/YueC"/>
</dbReference>
<dbReference type="Proteomes" id="UP000266016">
    <property type="component" value="Unassembled WGS sequence"/>
</dbReference>
<dbReference type="InterPro" id="IPR034026">
    <property type="entry name" value="EssA"/>
</dbReference>
<evidence type="ECO:0000313" key="9">
    <source>
        <dbReference type="EMBL" id="RID89384.1"/>
    </source>
</evidence>
<organism evidence="9 10">
    <name type="scientific">Peribacillus asahii</name>
    <dbReference type="NCBI Taxonomy" id="228899"/>
    <lineage>
        <taxon>Bacteria</taxon>
        <taxon>Bacillati</taxon>
        <taxon>Bacillota</taxon>
        <taxon>Bacilli</taxon>
        <taxon>Bacillales</taxon>
        <taxon>Bacillaceae</taxon>
        <taxon>Peribacillus</taxon>
    </lineage>
</organism>
<keyword evidence="4 7" id="KW-0812">Transmembrane</keyword>
<evidence type="ECO:0000256" key="6">
    <source>
        <dbReference type="ARBA" id="ARBA00023136"/>
    </source>
</evidence>
<comment type="subcellular location">
    <subcellularLocation>
        <location evidence="1">Cell membrane</location>
        <topology evidence="1">Single-pass membrane protein</topology>
    </subcellularLocation>
</comment>
<dbReference type="Pfam" id="PF10661">
    <property type="entry name" value="EssA"/>
    <property type="match status" value="1"/>
</dbReference>
<dbReference type="GO" id="GO:0005886">
    <property type="term" value="C:plasma membrane"/>
    <property type="evidence" value="ECO:0007669"/>
    <property type="project" value="UniProtKB-SubCell"/>
</dbReference>
<feature type="chain" id="PRO_5038567993" evidence="8">
    <location>
        <begin position="24"/>
        <end position="162"/>
    </location>
</feature>
<evidence type="ECO:0000313" key="10">
    <source>
        <dbReference type="Proteomes" id="UP000266016"/>
    </source>
</evidence>
<feature type="signal peptide" evidence="8">
    <location>
        <begin position="1"/>
        <end position="23"/>
    </location>
</feature>
<evidence type="ECO:0000256" key="3">
    <source>
        <dbReference type="ARBA" id="ARBA00022475"/>
    </source>
</evidence>
<keyword evidence="6 7" id="KW-0472">Membrane</keyword>
<evidence type="ECO:0000256" key="7">
    <source>
        <dbReference type="SAM" id="Phobius"/>
    </source>
</evidence>
<accession>A0A398BIB9</accession>
<evidence type="ECO:0000256" key="5">
    <source>
        <dbReference type="ARBA" id="ARBA00022989"/>
    </source>
</evidence>
<keyword evidence="3" id="KW-1003">Cell membrane</keyword>
<evidence type="ECO:0000256" key="8">
    <source>
        <dbReference type="SAM" id="SignalP"/>
    </source>
</evidence>
<name>A0A398BIB9_9BACI</name>
<protein>
    <submittedName>
        <fullName evidence="9">Type VII secretion protein EssA</fullName>
    </submittedName>
</protein>
<dbReference type="NCBIfam" id="TIGR03927">
    <property type="entry name" value="T7SS_EssA_Firm"/>
    <property type="match status" value="1"/>
</dbReference>
<keyword evidence="10" id="KW-1185">Reference proteome</keyword>
<comment type="similarity">
    <text evidence="2">Belongs to the EssA family.</text>
</comment>
<gene>
    <name evidence="9" type="primary">essA</name>
    <name evidence="9" type="ORF">D1953_02125</name>
</gene>
<evidence type="ECO:0000256" key="1">
    <source>
        <dbReference type="ARBA" id="ARBA00004162"/>
    </source>
</evidence>
<sequence length="162" mass="18584">MKLNRRIMLALLFPISLFINVNATEAAAPDLETLTPNEYEKKEFKENTEYLHEKALYENKQSIPEQQKELTFELPMSDSNEEILNQLFVGEMNAQQTIAEKAEQMNLFSDKRPEDLQLKDKSDDPPNRQIQLMVIIGLLAIGLIVVLVLLIPKMAQGNQQLK</sequence>
<evidence type="ECO:0000256" key="2">
    <source>
        <dbReference type="ARBA" id="ARBA00008570"/>
    </source>
</evidence>
<keyword evidence="8" id="KW-0732">Signal</keyword>
<proteinExistence type="inferred from homology"/>
<keyword evidence="5 7" id="KW-1133">Transmembrane helix</keyword>
<dbReference type="EMBL" id="QWVS01000002">
    <property type="protein sequence ID" value="RID89384.1"/>
    <property type="molecule type" value="Genomic_DNA"/>
</dbReference>